<dbReference type="Pfam" id="PF11754">
    <property type="entry name" value="Velvet"/>
    <property type="match status" value="2"/>
</dbReference>
<evidence type="ECO:0000259" key="6">
    <source>
        <dbReference type="PROSITE" id="PS51821"/>
    </source>
</evidence>
<dbReference type="AlphaFoldDB" id="A0AAD7BKC2"/>
<evidence type="ECO:0000256" key="2">
    <source>
        <dbReference type="ARBA" id="ARBA00023015"/>
    </source>
</evidence>
<feature type="region of interest" description="Disordered" evidence="5">
    <location>
        <begin position="1"/>
        <end position="35"/>
    </location>
</feature>
<dbReference type="Proteomes" id="UP001221142">
    <property type="component" value="Unassembled WGS sequence"/>
</dbReference>
<keyword evidence="3" id="KW-0804">Transcription</keyword>
<keyword evidence="8" id="KW-1185">Reference proteome</keyword>
<dbReference type="EMBL" id="JARKIF010000014">
    <property type="protein sequence ID" value="KAJ7623454.1"/>
    <property type="molecule type" value="Genomic_DNA"/>
</dbReference>
<gene>
    <name evidence="7" type="ORF">FB45DRAFT_106102</name>
</gene>
<reference evidence="7" key="1">
    <citation type="submission" date="2023-03" db="EMBL/GenBank/DDBJ databases">
        <title>Massive genome expansion in bonnet fungi (Mycena s.s.) driven by repeated elements and novel gene families across ecological guilds.</title>
        <authorList>
            <consortium name="Lawrence Berkeley National Laboratory"/>
            <person name="Harder C.B."/>
            <person name="Miyauchi S."/>
            <person name="Viragh M."/>
            <person name="Kuo A."/>
            <person name="Thoen E."/>
            <person name="Andreopoulos B."/>
            <person name="Lu D."/>
            <person name="Skrede I."/>
            <person name="Drula E."/>
            <person name="Henrissat B."/>
            <person name="Morin E."/>
            <person name="Kohler A."/>
            <person name="Barry K."/>
            <person name="LaButti K."/>
            <person name="Morin E."/>
            <person name="Salamov A."/>
            <person name="Lipzen A."/>
            <person name="Mereny Z."/>
            <person name="Hegedus B."/>
            <person name="Baldrian P."/>
            <person name="Stursova M."/>
            <person name="Weitz H."/>
            <person name="Taylor A."/>
            <person name="Grigoriev I.V."/>
            <person name="Nagy L.G."/>
            <person name="Martin F."/>
            <person name="Kauserud H."/>
        </authorList>
    </citation>
    <scope>NUCLEOTIDE SEQUENCE</scope>
    <source>
        <strain evidence="7">9284</strain>
    </source>
</reference>
<dbReference type="GO" id="GO:0005634">
    <property type="term" value="C:nucleus"/>
    <property type="evidence" value="ECO:0007669"/>
    <property type="project" value="UniProtKB-SubCell"/>
</dbReference>
<feature type="domain" description="Velvet" evidence="6">
    <location>
        <begin position="129"/>
        <end position="321"/>
    </location>
</feature>
<accession>A0AAD7BKC2</accession>
<evidence type="ECO:0000313" key="8">
    <source>
        <dbReference type="Proteomes" id="UP001221142"/>
    </source>
</evidence>
<organism evidence="7 8">
    <name type="scientific">Roridomyces roridus</name>
    <dbReference type="NCBI Taxonomy" id="1738132"/>
    <lineage>
        <taxon>Eukaryota</taxon>
        <taxon>Fungi</taxon>
        <taxon>Dikarya</taxon>
        <taxon>Basidiomycota</taxon>
        <taxon>Agaricomycotina</taxon>
        <taxon>Agaricomycetes</taxon>
        <taxon>Agaricomycetidae</taxon>
        <taxon>Agaricales</taxon>
        <taxon>Marasmiineae</taxon>
        <taxon>Mycenaceae</taxon>
        <taxon>Roridomyces</taxon>
    </lineage>
</organism>
<dbReference type="InterPro" id="IPR038491">
    <property type="entry name" value="Velvet_dom_sf"/>
</dbReference>
<evidence type="ECO:0000313" key="7">
    <source>
        <dbReference type="EMBL" id="KAJ7623454.1"/>
    </source>
</evidence>
<evidence type="ECO:0000256" key="1">
    <source>
        <dbReference type="ARBA" id="ARBA00004123"/>
    </source>
</evidence>
<proteinExistence type="predicted"/>
<dbReference type="Gene3D" id="2.60.40.3960">
    <property type="entry name" value="Velvet domain"/>
    <property type="match status" value="1"/>
</dbReference>
<evidence type="ECO:0000256" key="3">
    <source>
        <dbReference type="ARBA" id="ARBA00023163"/>
    </source>
</evidence>
<dbReference type="PANTHER" id="PTHR33572">
    <property type="entry name" value="SPORE DEVELOPMENT REGULATOR VOSA"/>
    <property type="match status" value="1"/>
</dbReference>
<feature type="compositionally biased region" description="Low complexity" evidence="5">
    <location>
        <begin position="65"/>
        <end position="103"/>
    </location>
</feature>
<evidence type="ECO:0000256" key="5">
    <source>
        <dbReference type="SAM" id="MobiDB-lite"/>
    </source>
</evidence>
<sequence>MSFDPPTAGVSRRPTHRARTGCNPKTSLSSTSLMNSVTKMRNLRHVHSSKTYTRLNITITRKNPSSTCSSSSGHSSPQTTASSLAFSSNGSSSSRSTPSSRNSVQEYSTHRPQLRSNPRLQLSSLLAENQNRSYQLNVVQHPQKTAEFGHARLSRLPLTPPLVVQMTVRDANGNSIVPENELPFLIAHLSLFTENGLTPLDMGSSPTGSGLRPGMAQPILYGNLVSSVNHLEDQNGNMGLFFIFPDVSIKWRGRFQLGINLVSISRRVADKPDSSGIADQGATLAQARTSTFEVLPHHEYVAAPPTRLTQAFLRQGARMLS</sequence>
<feature type="region of interest" description="Disordered" evidence="5">
    <location>
        <begin position="54"/>
        <end position="118"/>
    </location>
</feature>
<dbReference type="InterPro" id="IPR021740">
    <property type="entry name" value="Velvet"/>
</dbReference>
<dbReference type="PANTHER" id="PTHR33572:SF15">
    <property type="entry name" value="VELVET DOMAIN-CONTAINING PROTEIN"/>
    <property type="match status" value="1"/>
</dbReference>
<feature type="compositionally biased region" description="Polar residues" evidence="5">
    <location>
        <begin position="23"/>
        <end position="35"/>
    </location>
</feature>
<dbReference type="PROSITE" id="PS51821">
    <property type="entry name" value="VELVET"/>
    <property type="match status" value="1"/>
</dbReference>
<feature type="compositionally biased region" description="Polar residues" evidence="5">
    <location>
        <begin position="54"/>
        <end position="64"/>
    </location>
</feature>
<comment type="caution">
    <text evidence="7">The sequence shown here is derived from an EMBL/GenBank/DDBJ whole genome shotgun (WGS) entry which is preliminary data.</text>
</comment>
<evidence type="ECO:0000256" key="4">
    <source>
        <dbReference type="ARBA" id="ARBA00023242"/>
    </source>
</evidence>
<feature type="compositionally biased region" description="Polar residues" evidence="5">
    <location>
        <begin position="104"/>
        <end position="118"/>
    </location>
</feature>
<name>A0AAD7BKC2_9AGAR</name>
<comment type="subcellular location">
    <subcellularLocation>
        <location evidence="1">Nucleus</location>
    </subcellularLocation>
</comment>
<keyword evidence="2" id="KW-0805">Transcription regulation</keyword>
<dbReference type="InterPro" id="IPR037525">
    <property type="entry name" value="Velvet_dom"/>
</dbReference>
<keyword evidence="4" id="KW-0539">Nucleus</keyword>
<protein>
    <submittedName>
        <fullName evidence="7">Velvet factor-domain-containing protein</fullName>
    </submittedName>
</protein>